<dbReference type="Gene3D" id="3.40.190.10">
    <property type="entry name" value="Periplasmic binding protein-like II"/>
    <property type="match status" value="2"/>
</dbReference>
<dbReference type="Gene3D" id="1.10.10.10">
    <property type="entry name" value="Winged helix-like DNA-binding domain superfamily/Winged helix DNA-binding domain"/>
    <property type="match status" value="1"/>
</dbReference>
<keyword evidence="7" id="KW-1185">Reference proteome</keyword>
<feature type="domain" description="HTH lysR-type" evidence="5">
    <location>
        <begin position="5"/>
        <end position="62"/>
    </location>
</feature>
<organism evidence="6 7">
    <name type="scientific">Verminephrobacter aporrectodeae subsp. tuberculatae</name>
    <dbReference type="NCBI Taxonomy" id="1110392"/>
    <lineage>
        <taxon>Bacteria</taxon>
        <taxon>Pseudomonadati</taxon>
        <taxon>Pseudomonadota</taxon>
        <taxon>Betaproteobacteria</taxon>
        <taxon>Burkholderiales</taxon>
        <taxon>Comamonadaceae</taxon>
        <taxon>Verminephrobacter</taxon>
    </lineage>
</organism>
<evidence type="ECO:0000256" key="3">
    <source>
        <dbReference type="ARBA" id="ARBA00023125"/>
    </source>
</evidence>
<sequence>MSGSLNLRQMKYFIAVAEELSFRCAAARLCITQPPLSRQIQALEENLGVLLFERGNRRIQLTDAGEQFLERARLLLRDSEHLVMQFRQPPAARKHALNLGITTVIDASLFSWIETEFARRFPLLRLNVKRQISIRSVRDLNRGILDVAVVGLPLHTESLVLDHLLDEPMVVGLSASHPAARKRKLSLRDLDQENLFWFDRRQNPAYHDHCERVFARMRFTPARTIEPPDFHILLSLVAEGQGIALIPRSLKTMQRKGIVYKDLDEGEQLGIRVAVAHRAGAPSDGVTAFIGFLKEHLAASKA</sequence>
<dbReference type="Pfam" id="PF03466">
    <property type="entry name" value="LysR_substrate"/>
    <property type="match status" value="1"/>
</dbReference>
<evidence type="ECO:0000256" key="4">
    <source>
        <dbReference type="ARBA" id="ARBA00023163"/>
    </source>
</evidence>
<evidence type="ECO:0000313" key="6">
    <source>
        <dbReference type="EMBL" id="MCW5321405.1"/>
    </source>
</evidence>
<evidence type="ECO:0000313" key="7">
    <source>
        <dbReference type="Proteomes" id="UP001208935"/>
    </source>
</evidence>
<dbReference type="PANTHER" id="PTHR30346:SF28">
    <property type="entry name" value="HTH-TYPE TRANSCRIPTIONAL REGULATOR CYNR"/>
    <property type="match status" value="1"/>
</dbReference>
<keyword evidence="4" id="KW-0804">Transcription</keyword>
<evidence type="ECO:0000256" key="1">
    <source>
        <dbReference type="ARBA" id="ARBA00009437"/>
    </source>
</evidence>
<dbReference type="RefSeq" id="WP_010110266.1">
    <property type="nucleotide sequence ID" value="NZ_QZCW01000002.1"/>
</dbReference>
<dbReference type="PROSITE" id="PS50931">
    <property type="entry name" value="HTH_LYSR"/>
    <property type="match status" value="1"/>
</dbReference>
<proteinExistence type="inferred from homology"/>
<keyword evidence="3" id="KW-0238">DNA-binding</keyword>
<comment type="caution">
    <text evidence="6">The sequence shown here is derived from an EMBL/GenBank/DDBJ whole genome shotgun (WGS) entry which is preliminary data.</text>
</comment>
<gene>
    <name evidence="6" type="ORF">D5039_09680</name>
</gene>
<keyword evidence="2" id="KW-0805">Transcription regulation</keyword>
<evidence type="ECO:0000259" key="5">
    <source>
        <dbReference type="PROSITE" id="PS50931"/>
    </source>
</evidence>
<dbReference type="EMBL" id="QZCW01000002">
    <property type="protein sequence ID" value="MCW5321405.1"/>
    <property type="molecule type" value="Genomic_DNA"/>
</dbReference>
<dbReference type="Pfam" id="PF00126">
    <property type="entry name" value="HTH_1"/>
    <property type="match status" value="1"/>
</dbReference>
<dbReference type="PANTHER" id="PTHR30346">
    <property type="entry name" value="TRANSCRIPTIONAL DUAL REGULATOR HCAR-RELATED"/>
    <property type="match status" value="1"/>
</dbReference>
<dbReference type="InterPro" id="IPR000847">
    <property type="entry name" value="LysR_HTH_N"/>
</dbReference>
<dbReference type="InterPro" id="IPR036390">
    <property type="entry name" value="WH_DNA-bd_sf"/>
</dbReference>
<dbReference type="Proteomes" id="UP001208935">
    <property type="component" value="Unassembled WGS sequence"/>
</dbReference>
<comment type="similarity">
    <text evidence="1">Belongs to the LysR transcriptional regulatory family.</text>
</comment>
<dbReference type="SUPFAM" id="SSF46785">
    <property type="entry name" value="Winged helix' DNA-binding domain"/>
    <property type="match status" value="1"/>
</dbReference>
<reference evidence="7" key="1">
    <citation type="submission" date="2023-07" db="EMBL/GenBank/DDBJ databases">
        <title>Verminephrobacter genomes.</title>
        <authorList>
            <person name="Lund M.B."/>
        </authorList>
    </citation>
    <scope>NUCLEOTIDE SEQUENCE [LARGE SCALE GENOMIC DNA]</scope>
    <source>
        <strain evidence="7">AtM5-05</strain>
    </source>
</reference>
<protein>
    <submittedName>
        <fullName evidence="6">LysR family transcriptional regulator</fullName>
    </submittedName>
</protein>
<name>A0ABT3KSV0_9BURK</name>
<accession>A0ABT3KSV0</accession>
<dbReference type="CDD" id="cd08414">
    <property type="entry name" value="PBP2_LTTR_aromatics_like"/>
    <property type="match status" value="1"/>
</dbReference>
<evidence type="ECO:0000256" key="2">
    <source>
        <dbReference type="ARBA" id="ARBA00023015"/>
    </source>
</evidence>
<dbReference type="PRINTS" id="PR00039">
    <property type="entry name" value="HTHLYSR"/>
</dbReference>
<dbReference type="SUPFAM" id="SSF53850">
    <property type="entry name" value="Periplasmic binding protein-like II"/>
    <property type="match status" value="1"/>
</dbReference>
<dbReference type="InterPro" id="IPR005119">
    <property type="entry name" value="LysR_subst-bd"/>
</dbReference>
<dbReference type="InterPro" id="IPR036388">
    <property type="entry name" value="WH-like_DNA-bd_sf"/>
</dbReference>